<accession>W2L5Y5</accession>
<name>W2L5Y5_PHYNI</name>
<dbReference type="AlphaFoldDB" id="W2L5Y5"/>
<reference evidence="1" key="1">
    <citation type="submission" date="2013-11" db="EMBL/GenBank/DDBJ databases">
        <title>The Genome Sequence of Phytophthora parasitica CHvinca01.</title>
        <authorList>
            <consortium name="The Broad Institute Genomics Platform"/>
            <person name="Russ C."/>
            <person name="Tyler B."/>
            <person name="Panabieres F."/>
            <person name="Shan W."/>
            <person name="Tripathy S."/>
            <person name="Grunwald N."/>
            <person name="Machado M."/>
            <person name="Johnson C.S."/>
            <person name="Arredondo F."/>
            <person name="Hong C."/>
            <person name="Coffey M."/>
            <person name="Young S.K."/>
            <person name="Zeng Q."/>
            <person name="Gargeya S."/>
            <person name="Fitzgerald M."/>
            <person name="Abouelleil A."/>
            <person name="Alvarado L."/>
            <person name="Chapman S.B."/>
            <person name="Gainer-Dewar J."/>
            <person name="Goldberg J."/>
            <person name="Griggs A."/>
            <person name="Gujja S."/>
            <person name="Hansen M."/>
            <person name="Howarth C."/>
            <person name="Imamovic A."/>
            <person name="Ireland A."/>
            <person name="Larimer J."/>
            <person name="McCowan C."/>
            <person name="Murphy C."/>
            <person name="Pearson M."/>
            <person name="Poon T.W."/>
            <person name="Priest M."/>
            <person name="Roberts A."/>
            <person name="Saif S."/>
            <person name="Shea T."/>
            <person name="Sykes S."/>
            <person name="Wortman J."/>
            <person name="Nusbaum C."/>
            <person name="Birren B."/>
        </authorList>
    </citation>
    <scope>NUCLEOTIDE SEQUENCE [LARGE SCALE GENOMIC DNA]</scope>
    <source>
        <strain evidence="1">CHvinca01</strain>
    </source>
</reference>
<gene>
    <name evidence="1" type="ORF">L917_08953</name>
</gene>
<dbReference type="OrthoDB" id="100722at2759"/>
<dbReference type="EMBL" id="KI679791">
    <property type="protein sequence ID" value="ETL92772.1"/>
    <property type="molecule type" value="Genomic_DNA"/>
</dbReference>
<evidence type="ECO:0000313" key="1">
    <source>
        <dbReference type="EMBL" id="ETL92772.1"/>
    </source>
</evidence>
<protein>
    <submittedName>
        <fullName evidence="1">Uncharacterized protein</fullName>
    </submittedName>
</protein>
<sequence>MILHAFVSSRGFLRARTKEQKAKRRHAYDTVVAKTFVKQLEKAIKLLEVISKFEKAFEKNAKPPSDVYHIFLTLPEEYCKLEMPISEDSTDSRQTLQLHLRVRARCGVRVGSSLPWKGYG</sequence>
<dbReference type="Proteomes" id="UP000054423">
    <property type="component" value="Unassembled WGS sequence"/>
</dbReference>
<dbReference type="VEuPathDB" id="FungiDB:PPTG_13193"/>
<organism evidence="1">
    <name type="scientific">Phytophthora nicotianae</name>
    <name type="common">Potato buckeye rot agent</name>
    <name type="synonym">Phytophthora parasitica</name>
    <dbReference type="NCBI Taxonomy" id="4792"/>
    <lineage>
        <taxon>Eukaryota</taxon>
        <taxon>Sar</taxon>
        <taxon>Stramenopiles</taxon>
        <taxon>Oomycota</taxon>
        <taxon>Peronosporomycetes</taxon>
        <taxon>Peronosporales</taxon>
        <taxon>Peronosporaceae</taxon>
        <taxon>Phytophthora</taxon>
    </lineage>
</organism>
<proteinExistence type="predicted"/>